<dbReference type="SUPFAM" id="SSF46785">
    <property type="entry name" value="Winged helix' DNA-binding domain"/>
    <property type="match status" value="1"/>
</dbReference>
<dbReference type="InterPro" id="IPR005119">
    <property type="entry name" value="LysR_subst-bd"/>
</dbReference>
<feature type="domain" description="HTH lysR-type" evidence="5">
    <location>
        <begin position="1"/>
        <end position="59"/>
    </location>
</feature>
<reference evidence="6 7" key="1">
    <citation type="submission" date="2024-03" db="EMBL/GenBank/DDBJ databases">
        <title>Community enrichment and isolation of bacterial strains for fucoidan degradation.</title>
        <authorList>
            <person name="Sichert A."/>
        </authorList>
    </citation>
    <scope>NUCLEOTIDE SEQUENCE [LARGE SCALE GENOMIC DNA]</scope>
    <source>
        <strain evidence="6 7">AS62</strain>
    </source>
</reference>
<evidence type="ECO:0000256" key="2">
    <source>
        <dbReference type="ARBA" id="ARBA00023015"/>
    </source>
</evidence>
<organism evidence="6 7">
    <name type="scientific">Ahrensia kielensis</name>
    <dbReference type="NCBI Taxonomy" id="76980"/>
    <lineage>
        <taxon>Bacteria</taxon>
        <taxon>Pseudomonadati</taxon>
        <taxon>Pseudomonadota</taxon>
        <taxon>Alphaproteobacteria</taxon>
        <taxon>Hyphomicrobiales</taxon>
        <taxon>Ahrensiaceae</taxon>
        <taxon>Ahrensia</taxon>
    </lineage>
</organism>
<dbReference type="Proteomes" id="UP001477870">
    <property type="component" value="Unassembled WGS sequence"/>
</dbReference>
<comment type="similarity">
    <text evidence="1">Belongs to the LysR transcriptional regulatory family.</text>
</comment>
<dbReference type="SUPFAM" id="SSF53850">
    <property type="entry name" value="Periplasmic binding protein-like II"/>
    <property type="match status" value="1"/>
</dbReference>
<dbReference type="InterPro" id="IPR036388">
    <property type="entry name" value="WH-like_DNA-bd_sf"/>
</dbReference>
<dbReference type="InterPro" id="IPR036390">
    <property type="entry name" value="WH_DNA-bd_sf"/>
</dbReference>
<evidence type="ECO:0000256" key="4">
    <source>
        <dbReference type="ARBA" id="ARBA00023163"/>
    </source>
</evidence>
<dbReference type="EMBL" id="JBBMQO010000003">
    <property type="protein sequence ID" value="MEM5501158.1"/>
    <property type="molecule type" value="Genomic_DNA"/>
</dbReference>
<comment type="caution">
    <text evidence="6">The sequence shown here is derived from an EMBL/GenBank/DDBJ whole genome shotgun (WGS) entry which is preliminary data.</text>
</comment>
<dbReference type="PANTHER" id="PTHR30537:SF5">
    <property type="entry name" value="HTH-TYPE TRANSCRIPTIONAL ACTIVATOR TTDR-RELATED"/>
    <property type="match status" value="1"/>
</dbReference>
<gene>
    <name evidence="6" type="ORF">WNY59_06110</name>
</gene>
<protein>
    <submittedName>
        <fullName evidence="6">LysR family transcriptional regulator</fullName>
    </submittedName>
</protein>
<keyword evidence="7" id="KW-1185">Reference proteome</keyword>
<dbReference type="PROSITE" id="PS50931">
    <property type="entry name" value="HTH_LYSR"/>
    <property type="match status" value="1"/>
</dbReference>
<evidence type="ECO:0000313" key="7">
    <source>
        <dbReference type="Proteomes" id="UP001477870"/>
    </source>
</evidence>
<evidence type="ECO:0000256" key="3">
    <source>
        <dbReference type="ARBA" id="ARBA00023125"/>
    </source>
</evidence>
<dbReference type="Pfam" id="PF00126">
    <property type="entry name" value="HTH_1"/>
    <property type="match status" value="1"/>
</dbReference>
<accession>A0ABU9T4V1</accession>
<dbReference type="InterPro" id="IPR058163">
    <property type="entry name" value="LysR-type_TF_proteobact-type"/>
</dbReference>
<keyword evidence="4" id="KW-0804">Transcription</keyword>
<evidence type="ECO:0000259" key="5">
    <source>
        <dbReference type="PROSITE" id="PS50931"/>
    </source>
</evidence>
<dbReference type="RefSeq" id="WP_342847681.1">
    <property type="nucleotide sequence ID" value="NZ_JBBMQO010000003.1"/>
</dbReference>
<keyword evidence="3" id="KW-0238">DNA-binding</keyword>
<evidence type="ECO:0000313" key="6">
    <source>
        <dbReference type="EMBL" id="MEM5501158.1"/>
    </source>
</evidence>
<keyword evidence="2" id="KW-0805">Transcription regulation</keyword>
<dbReference type="InterPro" id="IPR000847">
    <property type="entry name" value="LysR_HTH_N"/>
</dbReference>
<name>A0ABU9T4V1_9HYPH</name>
<dbReference type="Gene3D" id="1.10.10.10">
    <property type="entry name" value="Winged helix-like DNA-binding domain superfamily/Winged helix DNA-binding domain"/>
    <property type="match status" value="1"/>
</dbReference>
<dbReference type="Gene3D" id="3.40.190.290">
    <property type="match status" value="1"/>
</dbReference>
<dbReference type="PANTHER" id="PTHR30537">
    <property type="entry name" value="HTH-TYPE TRANSCRIPTIONAL REGULATOR"/>
    <property type="match status" value="1"/>
</dbReference>
<sequence>MSYVENIRMFVRVFELGSMSAAARDQRVSPAVSSSRIAELERHLNVRLFNRTTRRLQPTEHGKVFYDGATQILETIERSEAAIAEISNNPRGSIFVGAPLGVGRRFIAPHVPYFKEKYPLIDVRLRLSDRFIDITAEGIDVAFSMHKLPDSNLKRRIIADCERVLCGSPDYLAIMGTPNNGTELIKNKHHCLLLRFPGTAEFRWTLKTDNSFKEYDVKGPFESDDGDVLTQWALDGRGIVNKPRFEVIEHLKSGALVEVCTDTPPTPVQLSCLYPHRRYQDPKIRLFIDYMSEKCSQELKKRS</sequence>
<dbReference type="CDD" id="cd08422">
    <property type="entry name" value="PBP2_CrgA_like"/>
    <property type="match status" value="1"/>
</dbReference>
<proteinExistence type="inferred from homology"/>
<dbReference type="Pfam" id="PF03466">
    <property type="entry name" value="LysR_substrate"/>
    <property type="match status" value="1"/>
</dbReference>
<evidence type="ECO:0000256" key="1">
    <source>
        <dbReference type="ARBA" id="ARBA00009437"/>
    </source>
</evidence>